<dbReference type="InterPro" id="IPR036259">
    <property type="entry name" value="MFS_trans_sf"/>
</dbReference>
<feature type="transmembrane region" description="Helical" evidence="7">
    <location>
        <begin position="85"/>
        <end position="109"/>
    </location>
</feature>
<keyword evidence="9" id="KW-1185">Reference proteome</keyword>
<keyword evidence="5 7" id="KW-1133">Transmembrane helix</keyword>
<organism evidence="8 9">
    <name type="scientific">Promicromonospora umidemergens</name>
    <dbReference type="NCBI Taxonomy" id="629679"/>
    <lineage>
        <taxon>Bacteria</taxon>
        <taxon>Bacillati</taxon>
        <taxon>Actinomycetota</taxon>
        <taxon>Actinomycetes</taxon>
        <taxon>Micrococcales</taxon>
        <taxon>Promicromonosporaceae</taxon>
        <taxon>Promicromonospora</taxon>
    </lineage>
</organism>
<keyword evidence="6 7" id="KW-0472">Membrane</keyword>
<evidence type="ECO:0000313" key="9">
    <source>
        <dbReference type="Proteomes" id="UP001500843"/>
    </source>
</evidence>
<evidence type="ECO:0000256" key="3">
    <source>
        <dbReference type="ARBA" id="ARBA00022475"/>
    </source>
</evidence>
<dbReference type="Pfam" id="PF05977">
    <property type="entry name" value="MFS_3"/>
    <property type="match status" value="1"/>
</dbReference>
<evidence type="ECO:0000256" key="2">
    <source>
        <dbReference type="ARBA" id="ARBA00022448"/>
    </source>
</evidence>
<name>A0ABP8XPV7_9MICO</name>
<comment type="caution">
    <text evidence="8">The sequence shown here is derived from an EMBL/GenBank/DDBJ whole genome shotgun (WGS) entry which is preliminary data.</text>
</comment>
<dbReference type="PANTHER" id="PTHR23513:SF6">
    <property type="entry name" value="MAJOR FACILITATOR SUPERFAMILY ASSOCIATED DOMAIN-CONTAINING PROTEIN"/>
    <property type="match status" value="1"/>
</dbReference>
<proteinExistence type="predicted"/>
<feature type="transmembrane region" description="Helical" evidence="7">
    <location>
        <begin position="43"/>
        <end position="65"/>
    </location>
</feature>
<dbReference type="Gene3D" id="1.20.1250.20">
    <property type="entry name" value="MFS general substrate transporter like domains"/>
    <property type="match status" value="1"/>
</dbReference>
<protein>
    <recommendedName>
        <fullName evidence="10">Transmembrane secretion effector</fullName>
    </recommendedName>
</protein>
<feature type="transmembrane region" description="Helical" evidence="7">
    <location>
        <begin position="158"/>
        <end position="183"/>
    </location>
</feature>
<sequence>MNSLGADYRSIWSGNASSNLADGITFIAIPLLAVTLTDDPLAVSGLAIAHSLPRVLSVLGIGMLIDRYDRRRLLLAANFSRAAVFALLAALVMIDAAPLVALYVVYAVMGVIETLSDSAASAILPQAVEPQGLDRANSQIAGTQTVVDEFVGPPLGGFLFAAAAFAPSALTAVAFLVAGLAYWRLRGSYIVPLADRTAASHGVLSSIREGAIWTWRHGLVRLLVIIGALACVAQ</sequence>
<accession>A0ABP8XPV7</accession>
<dbReference type="PANTHER" id="PTHR23513">
    <property type="entry name" value="INTEGRAL MEMBRANE EFFLUX PROTEIN-RELATED"/>
    <property type="match status" value="1"/>
</dbReference>
<gene>
    <name evidence="8" type="ORF">GCM10023198_36550</name>
</gene>
<reference evidence="9" key="1">
    <citation type="journal article" date="2019" name="Int. J. Syst. Evol. Microbiol.">
        <title>The Global Catalogue of Microorganisms (GCM) 10K type strain sequencing project: providing services to taxonomists for standard genome sequencing and annotation.</title>
        <authorList>
            <consortium name="The Broad Institute Genomics Platform"/>
            <consortium name="The Broad Institute Genome Sequencing Center for Infectious Disease"/>
            <person name="Wu L."/>
            <person name="Ma J."/>
        </authorList>
    </citation>
    <scope>NUCLEOTIDE SEQUENCE [LARGE SCALE GENOMIC DNA]</scope>
    <source>
        <strain evidence="9">JCM 17975</strain>
    </source>
</reference>
<dbReference type="RefSeq" id="WP_253868245.1">
    <property type="nucleotide sequence ID" value="NZ_BAABHM010000016.1"/>
</dbReference>
<keyword evidence="4 7" id="KW-0812">Transmembrane</keyword>
<dbReference type="EMBL" id="BAABHM010000016">
    <property type="protein sequence ID" value="GAA4710465.1"/>
    <property type="molecule type" value="Genomic_DNA"/>
</dbReference>
<evidence type="ECO:0000256" key="4">
    <source>
        <dbReference type="ARBA" id="ARBA00022692"/>
    </source>
</evidence>
<feature type="transmembrane region" description="Helical" evidence="7">
    <location>
        <begin position="20"/>
        <end position="37"/>
    </location>
</feature>
<comment type="subcellular location">
    <subcellularLocation>
        <location evidence="1">Cell membrane</location>
        <topology evidence="1">Multi-pass membrane protein</topology>
    </subcellularLocation>
</comment>
<evidence type="ECO:0000256" key="5">
    <source>
        <dbReference type="ARBA" id="ARBA00022989"/>
    </source>
</evidence>
<evidence type="ECO:0008006" key="10">
    <source>
        <dbReference type="Google" id="ProtNLM"/>
    </source>
</evidence>
<dbReference type="SUPFAM" id="SSF103473">
    <property type="entry name" value="MFS general substrate transporter"/>
    <property type="match status" value="1"/>
</dbReference>
<evidence type="ECO:0000256" key="7">
    <source>
        <dbReference type="SAM" id="Phobius"/>
    </source>
</evidence>
<dbReference type="Proteomes" id="UP001500843">
    <property type="component" value="Unassembled WGS sequence"/>
</dbReference>
<evidence type="ECO:0000313" key="8">
    <source>
        <dbReference type="EMBL" id="GAA4710465.1"/>
    </source>
</evidence>
<keyword evidence="2" id="KW-0813">Transport</keyword>
<dbReference type="InterPro" id="IPR010290">
    <property type="entry name" value="TM_effector"/>
</dbReference>
<keyword evidence="3" id="KW-1003">Cell membrane</keyword>
<evidence type="ECO:0000256" key="1">
    <source>
        <dbReference type="ARBA" id="ARBA00004651"/>
    </source>
</evidence>
<evidence type="ECO:0000256" key="6">
    <source>
        <dbReference type="ARBA" id="ARBA00023136"/>
    </source>
</evidence>